<dbReference type="RefSeq" id="WP_150353092.1">
    <property type="nucleotide sequence ID" value="NZ_RZNZ01000003.1"/>
</dbReference>
<dbReference type="Proteomes" id="UP000345527">
    <property type="component" value="Unassembled WGS sequence"/>
</dbReference>
<dbReference type="AlphaFoldDB" id="A0A5J5DY64"/>
<evidence type="ECO:0000313" key="3">
    <source>
        <dbReference type="EMBL" id="KAA8821690.1"/>
    </source>
</evidence>
<dbReference type="Pfam" id="PF02525">
    <property type="entry name" value="Flavodoxin_2"/>
    <property type="match status" value="1"/>
</dbReference>
<keyword evidence="6" id="KW-1185">Reference proteome</keyword>
<evidence type="ECO:0000313" key="5">
    <source>
        <dbReference type="Proteomes" id="UP000345527"/>
    </source>
</evidence>
<gene>
    <name evidence="4" type="ORF">EM848_00740</name>
    <name evidence="3" type="ORF">EMO90_03445</name>
</gene>
<sequence>MSTLVLAFHPKFNETSRIGKALAEAAKAAGATVVDEYAEYPQFNVGKEAEQARVDAADRVVLLFPFYWYSSPALLKQWEDTVLTPDWAYGNAHKLIGKEFQVAVSTGSPADSYTPEGKHHVTMDELLSPFATMVHHVGATWVKPFIVADVNNLSDEQLAEAASEFAAQL</sequence>
<organism evidence="4 5">
    <name type="scientific">Bifidobacterium vespertilionis</name>
    <dbReference type="NCBI Taxonomy" id="2562524"/>
    <lineage>
        <taxon>Bacteria</taxon>
        <taxon>Bacillati</taxon>
        <taxon>Actinomycetota</taxon>
        <taxon>Actinomycetes</taxon>
        <taxon>Bifidobacteriales</taxon>
        <taxon>Bifidobacteriaceae</taxon>
        <taxon>Bifidobacterium</taxon>
    </lineage>
</organism>
<reference evidence="5 6" key="1">
    <citation type="journal article" date="2019" name="Syst. Appl. Microbiol.">
        <title>Characterization of Bifidobacterium species in feaces of the Egyptian fruit bat: Description of B. vespertilionis sp. nov. and B. rousetti sp. nov.</title>
        <authorList>
            <person name="Modesto M."/>
            <person name="Satti M."/>
            <person name="Watanabe K."/>
            <person name="Puglisi E."/>
            <person name="Morelli L."/>
            <person name="Huang C.-H."/>
            <person name="Liou J.-S."/>
            <person name="Miyashita M."/>
            <person name="Tamura T."/>
            <person name="Saito S."/>
            <person name="Mori K."/>
            <person name="Huang L."/>
            <person name="Sciavilla P."/>
            <person name="Sandri C."/>
            <person name="Spiezio C."/>
            <person name="Vitali F."/>
            <person name="Cavalieri D."/>
            <person name="Perpetuini G."/>
            <person name="Tofalo R."/>
            <person name="Bonetti A."/>
            <person name="Arita M."/>
            <person name="Mattarelli P."/>
        </authorList>
    </citation>
    <scope>NUCLEOTIDE SEQUENCE [LARGE SCALE GENOMIC DNA]</scope>
    <source>
        <strain evidence="3 6">RST16</strain>
        <strain evidence="4 5">RST8</strain>
    </source>
</reference>
<proteinExistence type="predicted"/>
<dbReference type="Gene3D" id="3.40.50.360">
    <property type="match status" value="1"/>
</dbReference>
<dbReference type="SUPFAM" id="SSF52218">
    <property type="entry name" value="Flavoproteins"/>
    <property type="match status" value="1"/>
</dbReference>
<dbReference type="InterPro" id="IPR029039">
    <property type="entry name" value="Flavoprotein-like_sf"/>
</dbReference>
<dbReference type="PANTHER" id="PTHR47307:SF1">
    <property type="entry name" value="GLUTATHIONE-REGULATED POTASSIUM-EFFLUX SYSTEM ANCILLARY PROTEIN KEFG"/>
    <property type="match status" value="1"/>
</dbReference>
<dbReference type="Proteomes" id="UP000374630">
    <property type="component" value="Unassembled WGS sequence"/>
</dbReference>
<dbReference type="InterPro" id="IPR046980">
    <property type="entry name" value="KefG/KefF"/>
</dbReference>
<evidence type="ECO:0000313" key="6">
    <source>
        <dbReference type="Proteomes" id="UP000374630"/>
    </source>
</evidence>
<dbReference type="PANTHER" id="PTHR47307">
    <property type="entry name" value="GLUTATHIONE-REGULATED POTASSIUM-EFFLUX SYSTEM ANCILLARY PROTEIN KEFG"/>
    <property type="match status" value="1"/>
</dbReference>
<name>A0A5J5DY64_9BIFI</name>
<dbReference type="OrthoDB" id="9798454at2"/>
<dbReference type="GO" id="GO:0003955">
    <property type="term" value="F:NAD(P)H dehydrogenase (quinone) activity"/>
    <property type="evidence" value="ECO:0007669"/>
    <property type="project" value="TreeGrafter"/>
</dbReference>
<dbReference type="GO" id="GO:0009055">
    <property type="term" value="F:electron transfer activity"/>
    <property type="evidence" value="ECO:0007669"/>
    <property type="project" value="TreeGrafter"/>
</dbReference>
<dbReference type="GO" id="GO:0010181">
    <property type="term" value="F:FMN binding"/>
    <property type="evidence" value="ECO:0007669"/>
    <property type="project" value="TreeGrafter"/>
</dbReference>
<evidence type="ECO:0000256" key="1">
    <source>
        <dbReference type="ARBA" id="ARBA00023002"/>
    </source>
</evidence>
<keyword evidence="1" id="KW-0560">Oxidoreductase</keyword>
<feature type="domain" description="Flavodoxin-like fold" evidence="2">
    <location>
        <begin position="1"/>
        <end position="169"/>
    </location>
</feature>
<dbReference type="EMBL" id="RZOA01000001">
    <property type="protein sequence ID" value="KAA8824770.1"/>
    <property type="molecule type" value="Genomic_DNA"/>
</dbReference>
<dbReference type="InterPro" id="IPR003680">
    <property type="entry name" value="Flavodoxin_fold"/>
</dbReference>
<dbReference type="EMBL" id="RZNZ01000003">
    <property type="protein sequence ID" value="KAA8821690.1"/>
    <property type="molecule type" value="Genomic_DNA"/>
</dbReference>
<comment type="caution">
    <text evidence="4">The sequence shown here is derived from an EMBL/GenBank/DDBJ whole genome shotgun (WGS) entry which is preliminary data.</text>
</comment>
<protein>
    <submittedName>
        <fullName evidence="4">Flavodoxin family protein</fullName>
    </submittedName>
</protein>
<evidence type="ECO:0000259" key="2">
    <source>
        <dbReference type="Pfam" id="PF02525"/>
    </source>
</evidence>
<evidence type="ECO:0000313" key="4">
    <source>
        <dbReference type="EMBL" id="KAA8824770.1"/>
    </source>
</evidence>
<accession>A0A5J5DY64</accession>